<dbReference type="OrthoDB" id="5102926at2759"/>
<proteinExistence type="predicted"/>
<protein>
    <submittedName>
        <fullName evidence="1">Uncharacterized protein</fullName>
    </submittedName>
</protein>
<dbReference type="Proteomes" id="UP000236546">
    <property type="component" value="Unassembled WGS sequence"/>
</dbReference>
<dbReference type="AlphaFoldDB" id="A0A2K0T2P9"/>
<organism evidence="1 2">
    <name type="scientific">Trichoderma gamsii</name>
    <dbReference type="NCBI Taxonomy" id="398673"/>
    <lineage>
        <taxon>Eukaryota</taxon>
        <taxon>Fungi</taxon>
        <taxon>Dikarya</taxon>
        <taxon>Ascomycota</taxon>
        <taxon>Pezizomycotina</taxon>
        <taxon>Sordariomycetes</taxon>
        <taxon>Hypocreomycetidae</taxon>
        <taxon>Hypocreales</taxon>
        <taxon>Hypocreaceae</taxon>
        <taxon>Trichoderma</taxon>
    </lineage>
</organism>
<evidence type="ECO:0000313" key="2">
    <source>
        <dbReference type="Proteomes" id="UP000236546"/>
    </source>
</evidence>
<gene>
    <name evidence="1" type="ORF">TGAMA5MH_08300</name>
</gene>
<dbReference type="EMBL" id="MTYH01000075">
    <property type="protein sequence ID" value="PNP39781.1"/>
    <property type="molecule type" value="Genomic_DNA"/>
</dbReference>
<reference evidence="1 2" key="1">
    <citation type="submission" date="2017-02" db="EMBL/GenBank/DDBJ databases">
        <title>Genomes of Trichoderma spp. with biocontrol activity.</title>
        <authorList>
            <person name="Gardiner D."/>
            <person name="Kazan K."/>
            <person name="Vos C."/>
            <person name="Harvey P."/>
        </authorList>
    </citation>
    <scope>NUCLEOTIDE SEQUENCE [LARGE SCALE GENOMIC DNA]</scope>
    <source>
        <strain evidence="1 2">A5MH</strain>
    </source>
</reference>
<sequence length="77" mass="9016">MYNYSSMDWNPLRKLTSKVPISHSYWDVDPTFGDKLWMGEWDRTITPVAPPSPSFNMLLVPIDPWLFSTQDHLVFKA</sequence>
<evidence type="ECO:0000313" key="1">
    <source>
        <dbReference type="EMBL" id="PNP39781.1"/>
    </source>
</evidence>
<accession>A0A2K0T2P9</accession>
<name>A0A2K0T2P9_9HYPO</name>
<comment type="caution">
    <text evidence="1">The sequence shown here is derived from an EMBL/GenBank/DDBJ whole genome shotgun (WGS) entry which is preliminary data.</text>
</comment>